<dbReference type="EMBL" id="QXHD01000004">
    <property type="protein sequence ID" value="NEZ59678.1"/>
    <property type="molecule type" value="Genomic_DNA"/>
</dbReference>
<dbReference type="AlphaFoldDB" id="A0A6M0RTU5"/>
<sequence>MGSMKNRIALGLLVLGVSWPSILSAGPGYGLPGDSVNEVKTWMQGHPTLRANSREGLRVHRADIPSRRFTFQASVFPIGGFQRPENNAVWSSANRQRDLSTVRREEFILVDYDEPVTIARLEESLRTLYGPDTYADYRRAPSVYNYTSETNTIQGEVRLGNNYAYWVEVTPDIHGVITTGRLNVILSEDVDRLQNYLQRQLSVQ</sequence>
<reference evidence="1 2" key="1">
    <citation type="journal article" date="2020" name="Microb. Ecol.">
        <title>Ecogenomics of the Marine Benthic Filamentous Cyanobacterium Adonisia.</title>
        <authorList>
            <person name="Walter J.M."/>
            <person name="Coutinho F.H."/>
            <person name="Leomil L."/>
            <person name="Hargreaves P.I."/>
            <person name="Campeao M.E."/>
            <person name="Vieira V.V."/>
            <person name="Silva B.S."/>
            <person name="Fistarol G.O."/>
            <person name="Salomon P.S."/>
            <person name="Sawabe T."/>
            <person name="Mino S."/>
            <person name="Hosokawa M."/>
            <person name="Miyashita H."/>
            <person name="Maruyama F."/>
            <person name="van Verk M.C."/>
            <person name="Dutilh B.E."/>
            <person name="Thompson C.C."/>
            <person name="Thompson F.L."/>
        </authorList>
    </citation>
    <scope>NUCLEOTIDE SEQUENCE [LARGE SCALE GENOMIC DNA]</scope>
    <source>
        <strain evidence="1 2">CCMR0081</strain>
    </source>
</reference>
<comment type="caution">
    <text evidence="1">The sequence shown here is derived from an EMBL/GenBank/DDBJ whole genome shotgun (WGS) entry which is preliminary data.</text>
</comment>
<dbReference type="RefSeq" id="WP_163662548.1">
    <property type="nucleotide sequence ID" value="NZ_QXHD01000004.1"/>
</dbReference>
<proteinExistence type="predicted"/>
<protein>
    <submittedName>
        <fullName evidence="1">Uncharacterized protein</fullName>
    </submittedName>
</protein>
<evidence type="ECO:0000313" key="2">
    <source>
        <dbReference type="Proteomes" id="UP000481033"/>
    </source>
</evidence>
<accession>A0A6M0RTU5</accession>
<organism evidence="1 2">
    <name type="scientific">Adonisia turfae CCMR0081</name>
    <dbReference type="NCBI Taxonomy" id="2292702"/>
    <lineage>
        <taxon>Bacteria</taxon>
        <taxon>Bacillati</taxon>
        <taxon>Cyanobacteriota</taxon>
        <taxon>Adonisia</taxon>
        <taxon>Adonisia turfae</taxon>
    </lineage>
</organism>
<dbReference type="Proteomes" id="UP000481033">
    <property type="component" value="Unassembled WGS sequence"/>
</dbReference>
<keyword evidence="2" id="KW-1185">Reference proteome</keyword>
<evidence type="ECO:0000313" key="1">
    <source>
        <dbReference type="EMBL" id="NEZ59678.1"/>
    </source>
</evidence>
<name>A0A6M0RTU5_9CYAN</name>
<gene>
    <name evidence="1" type="ORF">DXZ20_29370</name>
</gene>